<evidence type="ECO:0000256" key="7">
    <source>
        <dbReference type="ARBA" id="ARBA00024195"/>
    </source>
</evidence>
<dbReference type="InterPro" id="IPR035914">
    <property type="entry name" value="Sperma_CUB_dom_sf"/>
</dbReference>
<evidence type="ECO:0000256" key="11">
    <source>
        <dbReference type="SAM" id="SignalP"/>
    </source>
</evidence>
<dbReference type="PROSITE" id="PS00134">
    <property type="entry name" value="TRYPSIN_HIS"/>
    <property type="match status" value="2"/>
</dbReference>
<dbReference type="EnsemblMetazoa" id="GMOY010649-RA">
    <property type="protein sequence ID" value="GMOY010649-PA"/>
    <property type="gene ID" value="GMOY010649"/>
</dbReference>
<dbReference type="GO" id="GO:0004252">
    <property type="term" value="F:serine-type endopeptidase activity"/>
    <property type="evidence" value="ECO:0007669"/>
    <property type="project" value="InterPro"/>
</dbReference>
<accession>A0A1B0GBG7</accession>
<feature type="chain" id="PRO_5008408103" evidence="11">
    <location>
        <begin position="31"/>
        <end position="775"/>
    </location>
</feature>
<dbReference type="CDD" id="cd00190">
    <property type="entry name" value="Tryp_SPc"/>
    <property type="match status" value="2"/>
</dbReference>
<dbReference type="InterPro" id="IPR000859">
    <property type="entry name" value="CUB_dom"/>
</dbReference>
<keyword evidence="11" id="KW-0732">Signal</keyword>
<dbReference type="Gene3D" id="2.60.120.290">
    <property type="entry name" value="Spermadhesin, CUB domain"/>
    <property type="match status" value="1"/>
</dbReference>
<keyword evidence="6 9" id="KW-1015">Disulfide bond</keyword>
<evidence type="ECO:0000259" key="13">
    <source>
        <dbReference type="PROSITE" id="PS50240"/>
    </source>
</evidence>
<dbReference type="GO" id="GO:0006508">
    <property type="term" value="P:proteolysis"/>
    <property type="evidence" value="ECO:0007669"/>
    <property type="project" value="UniProtKB-KW"/>
</dbReference>
<dbReference type="InterPro" id="IPR043504">
    <property type="entry name" value="Peptidase_S1_PA_chymotrypsin"/>
</dbReference>
<feature type="disulfide bond" evidence="9">
    <location>
        <begin position="718"/>
        <end position="745"/>
    </location>
</feature>
<evidence type="ECO:0000256" key="3">
    <source>
        <dbReference type="ARBA" id="ARBA00022670"/>
    </source>
</evidence>
<dbReference type="FunFam" id="2.40.10.10:FF:000015">
    <property type="entry name" value="Atrial natriuretic peptide-converting enzyme"/>
    <property type="match status" value="2"/>
</dbReference>
<feature type="active site" description="Charge relay system" evidence="8">
    <location>
        <position position="573"/>
    </location>
</feature>
<comment type="subcellular location">
    <subcellularLocation>
        <location evidence="1">Secreted</location>
    </subcellularLocation>
</comment>
<feature type="domain" description="CUB" evidence="12">
    <location>
        <begin position="36"/>
        <end position="115"/>
    </location>
</feature>
<feature type="domain" description="Peptidase S1" evidence="13">
    <location>
        <begin position="161"/>
        <end position="402"/>
    </location>
</feature>
<protein>
    <submittedName>
        <fullName evidence="14">Uncharacterized protein</fullName>
    </submittedName>
</protein>
<evidence type="ECO:0000256" key="1">
    <source>
        <dbReference type="ARBA" id="ARBA00004613"/>
    </source>
</evidence>
<dbReference type="InterPro" id="IPR009003">
    <property type="entry name" value="Peptidase_S1_PA"/>
</dbReference>
<dbReference type="GO" id="GO:0050832">
    <property type="term" value="P:defense response to fungus"/>
    <property type="evidence" value="ECO:0007669"/>
    <property type="project" value="UniProtKB-ARBA"/>
</dbReference>
<reference evidence="14" key="1">
    <citation type="submission" date="2020-05" db="UniProtKB">
        <authorList>
            <consortium name="EnsemblMetazoa"/>
        </authorList>
    </citation>
    <scope>IDENTIFICATION</scope>
    <source>
        <strain evidence="14">Yale</strain>
    </source>
</reference>
<dbReference type="STRING" id="37546.A0A1B0GBG7"/>
<dbReference type="AlphaFoldDB" id="A0A1B0GBG7"/>
<dbReference type="GO" id="GO:0035008">
    <property type="term" value="P:positive regulation of melanization defense response"/>
    <property type="evidence" value="ECO:0007669"/>
    <property type="project" value="UniProtKB-ARBA"/>
</dbReference>
<keyword evidence="3" id="KW-0645">Protease</keyword>
<dbReference type="VEuPathDB" id="VectorBase:GMOY010649"/>
<feature type="active site" description="Charge relay system" evidence="8">
    <location>
        <position position="626"/>
    </location>
</feature>
<evidence type="ECO:0000313" key="15">
    <source>
        <dbReference type="Proteomes" id="UP000092444"/>
    </source>
</evidence>
<dbReference type="SUPFAM" id="SSF49854">
    <property type="entry name" value="Spermadhesin, CUB domain"/>
    <property type="match status" value="1"/>
</dbReference>
<organism evidence="14 15">
    <name type="scientific">Glossina morsitans morsitans</name>
    <name type="common">Savannah tsetse fly</name>
    <dbReference type="NCBI Taxonomy" id="37546"/>
    <lineage>
        <taxon>Eukaryota</taxon>
        <taxon>Metazoa</taxon>
        <taxon>Ecdysozoa</taxon>
        <taxon>Arthropoda</taxon>
        <taxon>Hexapoda</taxon>
        <taxon>Insecta</taxon>
        <taxon>Pterygota</taxon>
        <taxon>Neoptera</taxon>
        <taxon>Endopterygota</taxon>
        <taxon>Diptera</taxon>
        <taxon>Brachycera</taxon>
        <taxon>Muscomorpha</taxon>
        <taxon>Hippoboscoidea</taxon>
        <taxon>Glossinidae</taxon>
        <taxon>Glossina</taxon>
    </lineage>
</organism>
<dbReference type="Pfam" id="PF00089">
    <property type="entry name" value="Trypsin"/>
    <property type="match status" value="2"/>
</dbReference>
<dbReference type="GO" id="GO:0160032">
    <property type="term" value="P:Toll receptor ligand protein activation cascade"/>
    <property type="evidence" value="ECO:0007669"/>
    <property type="project" value="UniProtKB-ARBA"/>
</dbReference>
<comment type="caution">
    <text evidence="10">Lacks conserved residue(s) required for the propagation of feature annotation.</text>
</comment>
<keyword evidence="15" id="KW-1185">Reference proteome</keyword>
<keyword evidence="4" id="KW-0378">Hydrolase</keyword>
<dbReference type="PROSITE" id="PS01180">
    <property type="entry name" value="CUB"/>
    <property type="match status" value="1"/>
</dbReference>
<evidence type="ECO:0000259" key="12">
    <source>
        <dbReference type="PROSITE" id="PS01180"/>
    </source>
</evidence>
<dbReference type="PANTHER" id="PTHR24256">
    <property type="entry name" value="TRYPTASE-RELATED"/>
    <property type="match status" value="1"/>
</dbReference>
<evidence type="ECO:0000256" key="4">
    <source>
        <dbReference type="ARBA" id="ARBA00022801"/>
    </source>
</evidence>
<proteinExistence type="inferred from homology"/>
<evidence type="ECO:0000256" key="8">
    <source>
        <dbReference type="PIRSR" id="PIRSR001155-1"/>
    </source>
</evidence>
<evidence type="ECO:0000313" key="14">
    <source>
        <dbReference type="EnsemblMetazoa" id="GMOY010649-PA"/>
    </source>
</evidence>
<evidence type="ECO:0000256" key="10">
    <source>
        <dbReference type="PROSITE-ProRule" id="PRU00059"/>
    </source>
</evidence>
<dbReference type="EMBL" id="CCAG010014016">
    <property type="status" value="NOT_ANNOTATED_CDS"/>
    <property type="molecule type" value="Genomic_DNA"/>
</dbReference>
<dbReference type="InterPro" id="IPR051487">
    <property type="entry name" value="Ser/Thr_Proteases_Immune/Dev"/>
</dbReference>
<comment type="similarity">
    <text evidence="7">Belongs to the peptidase S1 family. CLIP subfamily.</text>
</comment>
<feature type="active site" description="Charge relay system" evidence="8">
    <location>
        <position position="722"/>
    </location>
</feature>
<dbReference type="GO" id="GO:0006956">
    <property type="term" value="P:complement activation"/>
    <property type="evidence" value="ECO:0007669"/>
    <property type="project" value="InterPro"/>
</dbReference>
<feature type="domain" description="Peptidase S1" evidence="13">
    <location>
        <begin position="530"/>
        <end position="769"/>
    </location>
</feature>
<keyword evidence="5" id="KW-0720">Serine protease</keyword>
<dbReference type="GO" id="GO:0005576">
    <property type="term" value="C:extracellular region"/>
    <property type="evidence" value="ECO:0007669"/>
    <property type="project" value="UniProtKB-SubCell"/>
</dbReference>
<dbReference type="PROSITE" id="PS50240">
    <property type="entry name" value="TRYPSIN_DOM"/>
    <property type="match status" value="2"/>
</dbReference>
<name>A0A1B0GBG7_GLOMM</name>
<dbReference type="SMART" id="SM00020">
    <property type="entry name" value="Tryp_SPc"/>
    <property type="match status" value="2"/>
</dbReference>
<dbReference type="InterPro" id="IPR001254">
    <property type="entry name" value="Trypsin_dom"/>
</dbReference>
<feature type="signal peptide" evidence="11">
    <location>
        <begin position="1"/>
        <end position="30"/>
    </location>
</feature>
<sequence length="775" mass="87797">MKQVKEKDKKNLNVLSLFWLIVHLLPLANAGLFADCDHVYHIKRGYSYLESPYLPASYPPHSSCRYKFVAPLDYEISVNCTIHLDQGYEGCSTEFFYFGHDGDIHLRDSEQFCGRGSFLRRSLFRAVVLAYVSYGSWGRFRCQLLATPQPCDCGWSINTRIVNGKEARINEYPNVVALKDITSMRLSFCVGSIISHRHILTAGHCIDHQPQAANILILAGDHNIERTEETKYSAQYSVQEIVRHPEYQANTVQNDIALLITTIDIEWSRGVGPICLPSFAAKDSSFALKYVDIVGWGTLHFAGATSDTLQKITLMVIENEPCQKAYENISTISSSQICTFDYTGNNRDSCQYDSGGPLILRQDRQFLLGLVSFGTACGADKYSVGVNTRVGFFWQWIYDHADVCLLLTNYHRYRVVLRCGSYLFPVLGTNCRYRVTAPPDHTVILRCRYELFPNICDSESFFISLDGDFQFRDAERYCSSSQMTRSSHFRSMCIAYYSSFAGTKVRGRFFCQAFAQRQQCDCGWSPDLRVTNGQESLKHEFPSVVALRDLYATQRLFCGGSIISHRHIVTAAHCVENRRNLSNIVAYVGYHDLMNDNESLYANQYRIQSLIVHPSYTAAATESNSDIALLVTSTPIEWSRGVGPICLPWLQRNELFPYVTVDVIGWGTTSFAGSKSNVLQKVQLMILENHICQQQYNNSIMASHICTFDYRGLGQDSCQYDSGGPLIYRQSYHILLGVVSYGQSCGRRYAVGVNTRITTHLSWLWAYTQDDVCVK</sequence>
<evidence type="ECO:0000256" key="6">
    <source>
        <dbReference type="ARBA" id="ARBA00023157"/>
    </source>
</evidence>
<dbReference type="InterPro" id="IPR018114">
    <property type="entry name" value="TRYPSIN_HIS"/>
</dbReference>
<dbReference type="Gene3D" id="2.40.10.10">
    <property type="entry name" value="Trypsin-like serine proteases"/>
    <property type="match status" value="2"/>
</dbReference>
<feature type="disulfide bond" description="Interchain (between heavy and light chains)" evidence="9">
    <location>
        <begin position="522"/>
        <end position="646"/>
    </location>
</feature>
<evidence type="ECO:0000256" key="2">
    <source>
        <dbReference type="ARBA" id="ARBA00022525"/>
    </source>
</evidence>
<dbReference type="Proteomes" id="UP000092444">
    <property type="component" value="Unassembled WGS sequence"/>
</dbReference>
<evidence type="ECO:0000256" key="5">
    <source>
        <dbReference type="ARBA" id="ARBA00022825"/>
    </source>
</evidence>
<evidence type="ECO:0000256" key="9">
    <source>
        <dbReference type="PIRSR" id="PIRSR001155-2"/>
    </source>
</evidence>
<keyword evidence="2" id="KW-0964">Secreted</keyword>
<dbReference type="PhylomeDB" id="A0A1B0GBG7"/>
<dbReference type="PRINTS" id="PR00722">
    <property type="entry name" value="CHYMOTRYPSIN"/>
</dbReference>
<dbReference type="InterPro" id="IPR001314">
    <property type="entry name" value="Peptidase_S1A"/>
</dbReference>
<dbReference type="SUPFAM" id="SSF50494">
    <property type="entry name" value="Trypsin-like serine proteases"/>
    <property type="match status" value="2"/>
</dbReference>
<feature type="disulfide bond" evidence="9">
    <location>
        <begin position="692"/>
        <end position="706"/>
    </location>
</feature>